<dbReference type="Pfam" id="PF00589">
    <property type="entry name" value="Phage_integrase"/>
    <property type="match status" value="1"/>
</dbReference>
<dbReference type="InterPro" id="IPR002104">
    <property type="entry name" value="Integrase_catalytic"/>
</dbReference>
<evidence type="ECO:0000259" key="2">
    <source>
        <dbReference type="Pfam" id="PF00589"/>
    </source>
</evidence>
<evidence type="ECO:0000256" key="1">
    <source>
        <dbReference type="ARBA" id="ARBA00023172"/>
    </source>
</evidence>
<keyword evidence="1" id="KW-0233">DNA recombination</keyword>
<gene>
    <name evidence="3" type="ORF">UIB01_09420</name>
</gene>
<dbReference type="PATRIC" id="fig|316.97.peg.1885"/>
<sequence>MAKRTISGLYQRNGVWYIDKIYRGQRIRESTGSGDRKEAEQYLIHRLEQLRQQHIYGVRRVRTWREAATRYLVEYKDQPSIGLTALYLEQLDPYIGDRPVDHIDDEALAPYVKDRLAGRLRGSPEKGRSVAPRTINIALERVIRVLNLCARKWRDEARRPWLDTVPMITRLDLRRSTRQPHPLSWEEQSLLFTELPDHLKRMALYKVNSGSREQEVVKLRWDWEIPVPELGTSVFLIPADFGGRHENAGVKNGDERLIVLNSVAKSVIEGQRGLDPLWVFPYGQVDKDGNATPMHRMNDSAWRKARKRAAAMYEQRFKRTAPSGFASIRVHDLKHTFGRRLRAAGVTEEDRKVLLGHKNGSITSHYSAAELGKLIDEANKISATDSRGPALTILRRKAG</sequence>
<feature type="domain" description="Tyr recombinase" evidence="2">
    <location>
        <begin position="200"/>
        <end position="368"/>
    </location>
</feature>
<evidence type="ECO:0000313" key="4">
    <source>
        <dbReference type="Proteomes" id="UP000025238"/>
    </source>
</evidence>
<dbReference type="InterPro" id="IPR011010">
    <property type="entry name" value="DNA_brk_join_enz"/>
</dbReference>
<evidence type="ECO:0000313" key="3">
    <source>
        <dbReference type="EMBL" id="AHY42694.1"/>
    </source>
</evidence>
<reference evidence="3 4" key="1">
    <citation type="submission" date="2014-03" db="EMBL/GenBank/DDBJ databases">
        <title>Complete genome sequence of Pseudomonas stutzeri 19SMN4.</title>
        <authorList>
            <person name="Brunet-Galmes I."/>
            <person name="Nogales B."/>
            <person name="Busquets A."/>
            <person name="Pena A."/>
            <person name="Gomila M."/>
            <person name="Garcia-Valdes E."/>
            <person name="Lalucat J."/>
            <person name="Bennasar A."/>
            <person name="Bosch R."/>
        </authorList>
    </citation>
    <scope>NUCLEOTIDE SEQUENCE [LARGE SCALE GENOMIC DNA]</scope>
    <source>
        <strain evidence="3 4">19SMN4</strain>
    </source>
</reference>
<dbReference type="AlphaFoldDB" id="A0A023WSA4"/>
<dbReference type="Proteomes" id="UP000025238">
    <property type="component" value="Chromosome"/>
</dbReference>
<organism evidence="3 4">
    <name type="scientific">Stutzerimonas stutzeri</name>
    <name type="common">Pseudomonas stutzeri</name>
    <dbReference type="NCBI Taxonomy" id="316"/>
    <lineage>
        <taxon>Bacteria</taxon>
        <taxon>Pseudomonadati</taxon>
        <taxon>Pseudomonadota</taxon>
        <taxon>Gammaproteobacteria</taxon>
        <taxon>Pseudomonadales</taxon>
        <taxon>Pseudomonadaceae</taxon>
        <taxon>Stutzerimonas</taxon>
    </lineage>
</organism>
<accession>A0A023WSA4</accession>
<proteinExistence type="predicted"/>
<dbReference type="SUPFAM" id="SSF56349">
    <property type="entry name" value="DNA breaking-rejoining enzymes"/>
    <property type="match status" value="1"/>
</dbReference>
<dbReference type="Gene3D" id="1.10.443.10">
    <property type="entry name" value="Intergrase catalytic core"/>
    <property type="match status" value="1"/>
</dbReference>
<dbReference type="GO" id="GO:0006310">
    <property type="term" value="P:DNA recombination"/>
    <property type="evidence" value="ECO:0007669"/>
    <property type="project" value="UniProtKB-KW"/>
</dbReference>
<dbReference type="EMBL" id="CP007509">
    <property type="protein sequence ID" value="AHY42694.1"/>
    <property type="molecule type" value="Genomic_DNA"/>
</dbReference>
<dbReference type="InterPro" id="IPR013762">
    <property type="entry name" value="Integrase-like_cat_sf"/>
</dbReference>
<protein>
    <submittedName>
        <fullName evidence="3">Integrase</fullName>
    </submittedName>
</protein>
<dbReference type="KEGG" id="pstu:UIB01_09420"/>
<dbReference type="GO" id="GO:0003677">
    <property type="term" value="F:DNA binding"/>
    <property type="evidence" value="ECO:0007669"/>
    <property type="project" value="InterPro"/>
</dbReference>
<dbReference type="GO" id="GO:0015074">
    <property type="term" value="P:DNA integration"/>
    <property type="evidence" value="ECO:0007669"/>
    <property type="project" value="InterPro"/>
</dbReference>
<name>A0A023WSA4_STUST</name>